<evidence type="ECO:0000313" key="14">
    <source>
        <dbReference type="Proteomes" id="UP000092445"/>
    </source>
</evidence>
<keyword evidence="14" id="KW-1185">Reference proteome</keyword>
<dbReference type="InterPro" id="IPR037272">
    <property type="entry name" value="SNS_sf"/>
</dbReference>
<organism evidence="13 14">
    <name type="scientific">Glossina pallidipes</name>
    <name type="common">Tsetse fly</name>
    <dbReference type="NCBI Taxonomy" id="7398"/>
    <lineage>
        <taxon>Eukaryota</taxon>
        <taxon>Metazoa</taxon>
        <taxon>Ecdysozoa</taxon>
        <taxon>Arthropoda</taxon>
        <taxon>Hexapoda</taxon>
        <taxon>Insecta</taxon>
        <taxon>Pterygota</taxon>
        <taxon>Neoptera</taxon>
        <taxon>Endopterygota</taxon>
        <taxon>Diptera</taxon>
        <taxon>Brachycera</taxon>
        <taxon>Muscomorpha</taxon>
        <taxon>Hippoboscoidea</taxon>
        <taxon>Glossinidae</taxon>
        <taxon>Glossina</taxon>
    </lineage>
</organism>
<keyword evidence="5 10" id="KW-0769">Symport</keyword>
<keyword evidence="6 12" id="KW-1133">Transmembrane helix</keyword>
<dbReference type="InterPro" id="IPR000175">
    <property type="entry name" value="Na/ntran_symport"/>
</dbReference>
<dbReference type="PANTHER" id="PTHR11616">
    <property type="entry name" value="SODIUM/CHLORIDE DEPENDENT TRANSPORTER"/>
    <property type="match status" value="1"/>
</dbReference>
<dbReference type="GO" id="GO:0005886">
    <property type="term" value="C:plasma membrane"/>
    <property type="evidence" value="ECO:0007669"/>
    <property type="project" value="TreeGrafter"/>
</dbReference>
<feature type="region of interest" description="Disordered" evidence="11">
    <location>
        <begin position="1130"/>
        <end position="1151"/>
    </location>
</feature>
<reference evidence="14" key="1">
    <citation type="submission" date="2014-03" db="EMBL/GenBank/DDBJ databases">
        <authorList>
            <person name="Aksoy S."/>
            <person name="Warren W."/>
            <person name="Wilson R.K."/>
        </authorList>
    </citation>
    <scope>NUCLEOTIDE SEQUENCE [LARGE SCALE GENOMIC DNA]</scope>
    <source>
        <strain evidence="14">IAEA</strain>
    </source>
</reference>
<evidence type="ECO:0000256" key="3">
    <source>
        <dbReference type="ARBA" id="ARBA00022448"/>
    </source>
</evidence>
<feature type="binding site" evidence="8">
    <location>
        <position position="800"/>
    </location>
    <ligand>
        <name>Na(+)</name>
        <dbReference type="ChEBI" id="CHEBI:29101"/>
        <label>1</label>
    </ligand>
</feature>
<evidence type="ECO:0000256" key="12">
    <source>
        <dbReference type="SAM" id="Phobius"/>
    </source>
</evidence>
<feature type="binding site" evidence="8">
    <location>
        <position position="869"/>
    </location>
    <ligand>
        <name>Na(+)</name>
        <dbReference type="ChEBI" id="CHEBI:29101"/>
        <label>1</label>
    </ligand>
</feature>
<evidence type="ECO:0000256" key="7">
    <source>
        <dbReference type="ARBA" id="ARBA00023136"/>
    </source>
</evidence>
<dbReference type="PROSITE" id="PS00610">
    <property type="entry name" value="NA_NEUROTRAN_SYMP_1"/>
    <property type="match status" value="1"/>
</dbReference>
<keyword evidence="8" id="KW-0915">Sodium</keyword>
<dbReference type="GO" id="GO:0005283">
    <property type="term" value="F:amino acid:sodium symporter activity"/>
    <property type="evidence" value="ECO:0007669"/>
    <property type="project" value="TreeGrafter"/>
</dbReference>
<reference evidence="13" key="2">
    <citation type="submission" date="2020-05" db="UniProtKB">
        <authorList>
            <consortium name="EnsemblMetazoa"/>
        </authorList>
    </citation>
    <scope>IDENTIFICATION</scope>
    <source>
        <strain evidence="13">IAEA</strain>
    </source>
</reference>
<dbReference type="GO" id="GO:0089718">
    <property type="term" value="P:amino acid import across plasma membrane"/>
    <property type="evidence" value="ECO:0007669"/>
    <property type="project" value="TreeGrafter"/>
</dbReference>
<feature type="transmembrane region" description="Helical" evidence="12">
    <location>
        <begin position="853"/>
        <end position="878"/>
    </location>
</feature>
<evidence type="ECO:0000256" key="8">
    <source>
        <dbReference type="PIRSR" id="PIRSR600175-1"/>
    </source>
</evidence>
<feature type="transmembrane region" description="Helical" evidence="12">
    <location>
        <begin position="475"/>
        <end position="492"/>
    </location>
</feature>
<dbReference type="SUPFAM" id="SSF161070">
    <property type="entry name" value="SNF-like"/>
    <property type="match status" value="2"/>
</dbReference>
<dbReference type="PROSITE" id="PS50267">
    <property type="entry name" value="NA_NEUROTRAN_SYMP_3"/>
    <property type="match status" value="1"/>
</dbReference>
<evidence type="ECO:0000256" key="11">
    <source>
        <dbReference type="SAM" id="MobiDB-lite"/>
    </source>
</evidence>
<evidence type="ECO:0000256" key="2">
    <source>
        <dbReference type="ARBA" id="ARBA00006459"/>
    </source>
</evidence>
<evidence type="ECO:0000313" key="13">
    <source>
        <dbReference type="EnsemblMetazoa" id="GPAI010742-PA"/>
    </source>
</evidence>
<proteinExistence type="inferred from homology"/>
<feature type="binding site" evidence="8">
    <location>
        <position position="483"/>
    </location>
    <ligand>
        <name>Na(+)</name>
        <dbReference type="ChEBI" id="CHEBI:29101"/>
        <label>1</label>
    </ligand>
</feature>
<dbReference type="GO" id="GO:0046872">
    <property type="term" value="F:metal ion binding"/>
    <property type="evidence" value="ECO:0007669"/>
    <property type="project" value="UniProtKB-KW"/>
</dbReference>
<keyword evidence="8" id="KW-0479">Metal-binding</keyword>
<feature type="region of interest" description="Disordered" evidence="11">
    <location>
        <begin position="558"/>
        <end position="586"/>
    </location>
</feature>
<protein>
    <recommendedName>
        <fullName evidence="10">Transporter</fullName>
    </recommendedName>
</protein>
<feature type="transmembrane region" description="Helical" evidence="12">
    <location>
        <begin position="592"/>
        <end position="621"/>
    </location>
</feature>
<evidence type="ECO:0000256" key="5">
    <source>
        <dbReference type="ARBA" id="ARBA00022847"/>
    </source>
</evidence>
<feature type="transmembrane region" description="Helical" evidence="12">
    <location>
        <begin position="714"/>
        <end position="737"/>
    </location>
</feature>
<feature type="compositionally biased region" description="Polar residues" evidence="11">
    <location>
        <begin position="1141"/>
        <end position="1151"/>
    </location>
</feature>
<feature type="transmembrane region" description="Helical" evidence="12">
    <location>
        <begin position="973"/>
        <end position="992"/>
    </location>
</feature>
<dbReference type="PANTHER" id="PTHR11616:SF303">
    <property type="entry name" value="SODIUM- AND CHLORIDE-DEPENDENT GABA TRANSPORTER INE"/>
    <property type="match status" value="1"/>
</dbReference>
<feature type="binding site" evidence="8">
    <location>
        <position position="490"/>
    </location>
    <ligand>
        <name>Na(+)</name>
        <dbReference type="ChEBI" id="CHEBI:29101"/>
        <label>1</label>
    </ligand>
</feature>
<dbReference type="VEuPathDB" id="VectorBase:GPAI010742"/>
<feature type="transmembrane region" description="Helical" evidence="12">
    <location>
        <begin position="504"/>
        <end position="524"/>
    </location>
</feature>
<dbReference type="Pfam" id="PF00209">
    <property type="entry name" value="SNF"/>
    <property type="match status" value="2"/>
</dbReference>
<evidence type="ECO:0000256" key="10">
    <source>
        <dbReference type="RuleBase" id="RU003732"/>
    </source>
</evidence>
<keyword evidence="4 10" id="KW-0812">Transmembrane</keyword>
<dbReference type="STRING" id="7398.A0A1A9ZCS2"/>
<feature type="transmembrane region" description="Helical" evidence="12">
    <location>
        <begin position="682"/>
        <end position="702"/>
    </location>
</feature>
<evidence type="ECO:0000256" key="1">
    <source>
        <dbReference type="ARBA" id="ARBA00004141"/>
    </source>
</evidence>
<feature type="transmembrane region" description="Helical" evidence="12">
    <location>
        <begin position="898"/>
        <end position="923"/>
    </location>
</feature>
<dbReference type="PRINTS" id="PR00176">
    <property type="entry name" value="NANEUSMPORT"/>
</dbReference>
<feature type="binding site" evidence="8">
    <location>
        <position position="768"/>
    </location>
    <ligand>
        <name>Na(+)</name>
        <dbReference type="ChEBI" id="CHEBI:29101"/>
        <label>1</label>
    </ligand>
</feature>
<dbReference type="AlphaFoldDB" id="A0A1A9ZCS2"/>
<evidence type="ECO:0000256" key="9">
    <source>
        <dbReference type="PIRSR" id="PIRSR600175-2"/>
    </source>
</evidence>
<evidence type="ECO:0000256" key="6">
    <source>
        <dbReference type="ARBA" id="ARBA00022989"/>
    </source>
</evidence>
<feature type="transmembrane region" description="Helical" evidence="12">
    <location>
        <begin position="929"/>
        <end position="952"/>
    </location>
</feature>
<dbReference type="EnsemblMetazoa" id="GPAI010742-RA">
    <property type="protein sequence ID" value="GPAI010742-PA"/>
    <property type="gene ID" value="GPAI010742"/>
</dbReference>
<feature type="transmembrane region" description="Helical" evidence="12">
    <location>
        <begin position="794"/>
        <end position="815"/>
    </location>
</feature>
<keyword evidence="7 12" id="KW-0472">Membrane</keyword>
<name>A0A1A9ZCS2_GLOPL</name>
<feature type="binding site" evidence="8">
    <location>
        <position position="486"/>
    </location>
    <ligand>
        <name>Na(+)</name>
        <dbReference type="ChEBI" id="CHEBI:29101"/>
        <label>1</label>
    </ligand>
</feature>
<comment type="similarity">
    <text evidence="2 10">Belongs to the sodium:neurotransmitter symporter (SNF) (TC 2.A.22) family.</text>
</comment>
<comment type="subcellular location">
    <subcellularLocation>
        <location evidence="1">Membrane</location>
        <topology evidence="1">Multi-pass membrane protein</topology>
    </subcellularLocation>
</comment>
<keyword evidence="3 10" id="KW-0813">Transport</keyword>
<evidence type="ECO:0000256" key="4">
    <source>
        <dbReference type="ARBA" id="ARBA00022692"/>
    </source>
</evidence>
<feature type="region of interest" description="Disordered" evidence="11">
    <location>
        <begin position="1"/>
        <end position="24"/>
    </location>
</feature>
<sequence length="1151" mass="127171">METTTTASAVAAITGTSTTTRSKEDDIKSNFKDNEHNVVRLSKTVSTPTALNLGILNKSPPTPTPNLGLIGKQSSVNFRHSLLYDSGAESCDNDDQTRLIRTPSVRSHKFIIIPASTPLGTPQQLSPTKSTPSLTGLQKLPLTRYNTVTDQRPMQASNPNLTDITQKAAMNIASSTQASLVQSPSSPITTTAPGLMQRYSHSKYQTPFITPTLSLSGADIIHQTNGHEVGAVTTATSTAYNTKANTSVKFTIEDCESDSAAADDTTIATTNTITSVVDASNYTSIPAISSIYSANYFTLTPASTTTLSSSSPSVRTTVRPVSALLASNLTNTLTPGIDLRSRYDRNSSMRSVVSAFTPDSNELTVNSLIHPSSSSCGGGKDLNTNSYLLRDNIVNQIFSDVTSVRSLASIGIGSTDGRRLVIRRVPQTPNELLNFANPPSPQLPGVDDDDDDSFMDTTDETANLKPRKQKWGSKMQFVLACIGYSVGLGNVWRFPYMCYKSGGGVFLVPYCIILIICSIPLLFMELSIGQYTGRGPIGALGQLCPLFKGARKSFCTNASSPGGSRSGSTVDMVERPANPSRKSRSPLQVPPLCAGLASVVVSFLMSTYYSVIIGYSIYYFFTSFKPEMPWIDCNNRWNTPDCWVPQRFSANITAPVISRTPSEEFFENKVLQISPGIEFPGLMRWELFACLICAWLMVYFATWKSIKSSAKVRYFTATFPFVLIIILMCRAVTLEGASDGLRYFFRPNWSEIKNANVWINAASQNFNSLGITFGSMISFASYNKYNNNILRDTVAVGIVNVLTSLLVGIFAFATLGNLALEQNSNVRNVIGDGPGLIFVVYPQAMVKMPYTQLWAVMFFFMLLCLGLNSQFAIIEVVVTSIQDGFPNWIKRHLGYHEIVVLIVCVISFLFGLPNLIQGGIYFFQLMDHYAASVTIMFLAFCQMIAIAWFYGIERLSKNIKQMTGKAPSPYLKSCWITFGPCLLFAIWVLSLINYKEPSYHNGHYRYPNWAFGIGWMFASFSLVCIPGYAVINLLRAPGQTIWERLKVTLHPNIYECKICGEHHCEHDYPEQEQYMLQQELAALYKPQTQGSPQHTYTMKTGQKFGYSPMHLQTATENTKERHVVDLQQKEEQQEVAEEPNISLNATNNEQR</sequence>
<feature type="compositionally biased region" description="Polar residues" evidence="11">
    <location>
        <begin position="558"/>
        <end position="569"/>
    </location>
</feature>
<feature type="transmembrane region" description="Helical" evidence="12">
    <location>
        <begin position="1012"/>
        <end position="1034"/>
    </location>
</feature>
<feature type="binding site" evidence="8">
    <location>
        <position position="865"/>
    </location>
    <ligand>
        <name>Na(+)</name>
        <dbReference type="ChEBI" id="CHEBI:29101"/>
        <label>1</label>
    </ligand>
</feature>
<keyword evidence="9" id="KW-1015">Disulfide bond</keyword>
<accession>A0A1A9ZCS2</accession>
<feature type="compositionally biased region" description="Low complexity" evidence="11">
    <location>
        <begin position="1"/>
        <end position="20"/>
    </location>
</feature>
<dbReference type="Proteomes" id="UP000092445">
    <property type="component" value="Unassembled WGS sequence"/>
</dbReference>
<feature type="disulfide bond" evidence="9">
    <location>
        <begin position="633"/>
        <end position="642"/>
    </location>
</feature>